<dbReference type="EMBL" id="BAAADV010000001">
    <property type="protein sequence ID" value="GAA0665351.1"/>
    <property type="molecule type" value="Genomic_DNA"/>
</dbReference>
<gene>
    <name evidence="2" type="ORF">GCM10009020_07990</name>
</gene>
<protein>
    <recommendedName>
        <fullName evidence="1">DUF7845 domain-containing protein</fullName>
    </recommendedName>
</protein>
<organism evidence="2 3">
    <name type="scientific">Natronoarchaeum mannanilyticum</name>
    <dbReference type="NCBI Taxonomy" id="926360"/>
    <lineage>
        <taxon>Archaea</taxon>
        <taxon>Methanobacteriati</taxon>
        <taxon>Methanobacteriota</taxon>
        <taxon>Stenosarchaea group</taxon>
        <taxon>Halobacteria</taxon>
        <taxon>Halobacteriales</taxon>
        <taxon>Natronoarchaeaceae</taxon>
    </lineage>
</organism>
<dbReference type="Proteomes" id="UP001500420">
    <property type="component" value="Unassembled WGS sequence"/>
</dbReference>
<evidence type="ECO:0000259" key="1">
    <source>
        <dbReference type="Pfam" id="PF25227"/>
    </source>
</evidence>
<comment type="caution">
    <text evidence="2">The sequence shown here is derived from an EMBL/GenBank/DDBJ whole genome shotgun (WGS) entry which is preliminary data.</text>
</comment>
<proteinExistence type="predicted"/>
<accession>A0AAV3T7I2</accession>
<dbReference type="AlphaFoldDB" id="A0AAV3T7I2"/>
<evidence type="ECO:0000313" key="2">
    <source>
        <dbReference type="EMBL" id="GAA0665351.1"/>
    </source>
</evidence>
<name>A0AAV3T7I2_9EURY</name>
<dbReference type="Pfam" id="PF25227">
    <property type="entry name" value="DUF7845"/>
    <property type="match status" value="1"/>
</dbReference>
<sequence length="541" mass="61352">MSHVRTSPHELEGNFNFFEHGLGPYWAVSKLLFEGFDGDSGEIDAEIGGEDWIVTLRYQKGGIAPRPEDSDNIERLYEFRIGMNGHGERKANFHVRPRFADMENFETGKEITSPCDHDQYPDEATNVHFSGSNIEPDDYPVLLRKALQALAADAGIRVNPNYFVQLHETSNITTYERYVRVRRTMAKKFVRSTGAMRRILELLAQKEGSDTVYKPSNAGPNEDIVGYNHRLVLPKADARELIPMHTRGKQIKHYHPQYVNGDEENPLHHPKIGILLKKSLNKSRAFDWSERDGLRREIDETIINTLRWSGIPIGADGTTFVADDHFSATATDETVEFYQDPTPEIEAEQEALLVTTLRDMTDADVDFLETLVADGSGQHPQKIANSAERGISTLYRSLERLDGLVRNDNASVEFVSRKIEQEIAGIVESTEHRIENAADRAAKLLDVDARQAASSAFQQWMQKYAATFEFDEDRGERTIRIDTLLGELKSTSFPYIADVIDAAKTAWVKDGRDPRDLREAWVEWLNADGDRRRSKLSTLAR</sequence>
<reference evidence="2 3" key="1">
    <citation type="journal article" date="2019" name="Int. J. Syst. Evol. Microbiol.">
        <title>The Global Catalogue of Microorganisms (GCM) 10K type strain sequencing project: providing services to taxonomists for standard genome sequencing and annotation.</title>
        <authorList>
            <consortium name="The Broad Institute Genomics Platform"/>
            <consortium name="The Broad Institute Genome Sequencing Center for Infectious Disease"/>
            <person name="Wu L."/>
            <person name="Ma J."/>
        </authorList>
    </citation>
    <scope>NUCLEOTIDE SEQUENCE [LARGE SCALE GENOMIC DNA]</scope>
    <source>
        <strain evidence="2 3">JCM 16328</strain>
    </source>
</reference>
<dbReference type="RefSeq" id="WP_343772584.1">
    <property type="nucleotide sequence ID" value="NZ_BAAADV010000001.1"/>
</dbReference>
<keyword evidence="3" id="KW-1185">Reference proteome</keyword>
<dbReference type="InterPro" id="IPR057167">
    <property type="entry name" value="DUF7845"/>
</dbReference>
<feature type="domain" description="DUF7845" evidence="1">
    <location>
        <begin position="3"/>
        <end position="328"/>
    </location>
</feature>
<evidence type="ECO:0000313" key="3">
    <source>
        <dbReference type="Proteomes" id="UP001500420"/>
    </source>
</evidence>